<proteinExistence type="predicted"/>
<dbReference type="InterPro" id="IPR007048">
    <property type="entry name" value="IraD/Gp25-like"/>
</dbReference>
<accession>A0A0A2EQE4</accession>
<keyword evidence="3" id="KW-1185">Reference proteome</keyword>
<gene>
    <name evidence="2" type="ORF">HR15_09705</name>
</gene>
<evidence type="ECO:0000313" key="2">
    <source>
        <dbReference type="EMBL" id="KGN85467.1"/>
    </source>
</evidence>
<organism evidence="2 3">
    <name type="scientific">Porphyromonas gulae</name>
    <dbReference type="NCBI Taxonomy" id="111105"/>
    <lineage>
        <taxon>Bacteria</taxon>
        <taxon>Pseudomonadati</taxon>
        <taxon>Bacteroidota</taxon>
        <taxon>Bacteroidia</taxon>
        <taxon>Bacteroidales</taxon>
        <taxon>Porphyromonadaceae</taxon>
        <taxon>Porphyromonas</taxon>
    </lineage>
</organism>
<dbReference type="SUPFAM" id="SSF160719">
    <property type="entry name" value="gpW/gp25-like"/>
    <property type="match status" value="1"/>
</dbReference>
<dbReference type="Proteomes" id="UP000030146">
    <property type="component" value="Unassembled WGS sequence"/>
</dbReference>
<dbReference type="Gene3D" id="3.10.450.40">
    <property type="match status" value="1"/>
</dbReference>
<protein>
    <submittedName>
        <fullName evidence="2">Lysozyme</fullName>
    </submittedName>
</protein>
<evidence type="ECO:0000313" key="3">
    <source>
        <dbReference type="Proteomes" id="UP000030146"/>
    </source>
</evidence>
<comment type="caution">
    <text evidence="2">The sequence shown here is derived from an EMBL/GenBank/DDBJ whole genome shotgun (WGS) entry which is preliminary data.</text>
</comment>
<dbReference type="EMBL" id="JRAK01000128">
    <property type="protein sequence ID" value="KGN85467.1"/>
    <property type="molecule type" value="Genomic_DNA"/>
</dbReference>
<dbReference type="PATRIC" id="fig|111105.18.peg.2074"/>
<evidence type="ECO:0000259" key="1">
    <source>
        <dbReference type="Pfam" id="PF04965"/>
    </source>
</evidence>
<dbReference type="Pfam" id="PF04965">
    <property type="entry name" value="GPW_gp25"/>
    <property type="match status" value="1"/>
</dbReference>
<dbReference type="RefSeq" id="WP_018966030.1">
    <property type="nucleotide sequence ID" value="NZ_JQJE01000009.1"/>
</dbReference>
<feature type="domain" description="IraD/Gp25-like" evidence="1">
    <location>
        <begin position="28"/>
        <end position="101"/>
    </location>
</feature>
<sequence>MSNGYYKIPMDFGALLDEERGDARKVSELESIDQHIGLLIMTCPGEHIFDRRYGTAIWEMDFERIMSLDKWQTQFMEYLAESVGTYERRLSNCSFRVEITDVLHKALSDNVNIRKRVDIYTTAILVSNGDPCRFRHRLYLGPLSKE</sequence>
<reference evidence="2 3" key="1">
    <citation type="submission" date="2014-08" db="EMBL/GenBank/DDBJ databases">
        <title>Porphyromonas gulae strain:COT-052_OH3439 Genome sequencing.</title>
        <authorList>
            <person name="Wallis C."/>
            <person name="Deusch O."/>
            <person name="O'Flynn C."/>
            <person name="Davis I."/>
            <person name="Jospin G."/>
            <person name="Darling A.E."/>
            <person name="Coil D.A."/>
            <person name="Alexiev A."/>
            <person name="Horsfall A."/>
            <person name="Kirkwood N."/>
            <person name="Harris S."/>
            <person name="Eisen J.A."/>
        </authorList>
    </citation>
    <scope>NUCLEOTIDE SEQUENCE [LARGE SCALE GENOMIC DNA]</scope>
    <source>
        <strain evidence="3">COT-052 OH3439</strain>
    </source>
</reference>
<dbReference type="AlphaFoldDB" id="A0A0A2EQE4"/>
<name>A0A0A2EQE4_9PORP</name>